<organism evidence="3 4">
    <name type="scientific">Psylliodes chrysocephalus</name>
    <dbReference type="NCBI Taxonomy" id="3402493"/>
    <lineage>
        <taxon>Eukaryota</taxon>
        <taxon>Metazoa</taxon>
        <taxon>Ecdysozoa</taxon>
        <taxon>Arthropoda</taxon>
        <taxon>Hexapoda</taxon>
        <taxon>Insecta</taxon>
        <taxon>Pterygota</taxon>
        <taxon>Neoptera</taxon>
        <taxon>Endopterygota</taxon>
        <taxon>Coleoptera</taxon>
        <taxon>Polyphaga</taxon>
        <taxon>Cucujiformia</taxon>
        <taxon>Chrysomeloidea</taxon>
        <taxon>Chrysomelidae</taxon>
        <taxon>Galerucinae</taxon>
        <taxon>Alticini</taxon>
        <taxon>Psylliodes</taxon>
    </lineage>
</organism>
<reference evidence="3" key="1">
    <citation type="submission" date="2022-01" db="EMBL/GenBank/DDBJ databases">
        <authorList>
            <person name="King R."/>
        </authorList>
    </citation>
    <scope>NUCLEOTIDE SEQUENCE</scope>
</reference>
<evidence type="ECO:0000313" key="3">
    <source>
        <dbReference type="EMBL" id="CAH1099876.1"/>
    </source>
</evidence>
<accession>A0A9P0G6K8</accession>
<dbReference type="AlphaFoldDB" id="A0A9P0G6K8"/>
<dbReference type="GO" id="GO:0005886">
    <property type="term" value="C:plasma membrane"/>
    <property type="evidence" value="ECO:0007669"/>
    <property type="project" value="TreeGrafter"/>
</dbReference>
<dbReference type="OrthoDB" id="20821at2759"/>
<dbReference type="Pfam" id="PF06911">
    <property type="entry name" value="Senescence"/>
    <property type="match status" value="1"/>
</dbReference>
<dbReference type="Gene3D" id="1.20.58.80">
    <property type="entry name" value="Phosphotransferase system, lactose/cellobiose-type IIA subunit"/>
    <property type="match status" value="1"/>
</dbReference>
<protein>
    <recommendedName>
        <fullName evidence="2">MIT domain-containing protein</fullName>
    </recommendedName>
</protein>
<dbReference type="InterPro" id="IPR007330">
    <property type="entry name" value="MIT_dom"/>
</dbReference>
<dbReference type="GO" id="GO:0051301">
    <property type="term" value="P:cell division"/>
    <property type="evidence" value="ECO:0007669"/>
    <property type="project" value="TreeGrafter"/>
</dbReference>
<dbReference type="InterPro" id="IPR009686">
    <property type="entry name" value="Senescence/spartin_C"/>
</dbReference>
<feature type="compositionally biased region" description="Basic and acidic residues" evidence="1">
    <location>
        <begin position="511"/>
        <end position="522"/>
    </location>
</feature>
<feature type="region of interest" description="Disordered" evidence="1">
    <location>
        <begin position="492"/>
        <end position="539"/>
    </location>
</feature>
<evidence type="ECO:0000256" key="1">
    <source>
        <dbReference type="SAM" id="MobiDB-lite"/>
    </source>
</evidence>
<evidence type="ECO:0000313" key="4">
    <source>
        <dbReference type="Proteomes" id="UP001153636"/>
    </source>
</evidence>
<feature type="compositionally biased region" description="Low complexity" evidence="1">
    <location>
        <begin position="492"/>
        <end position="509"/>
    </location>
</feature>
<dbReference type="PANTHER" id="PTHR21068:SF43">
    <property type="entry name" value="SPARTIN"/>
    <property type="match status" value="1"/>
</dbReference>
<dbReference type="InterPro" id="IPR045036">
    <property type="entry name" value="Spartin-like"/>
</dbReference>
<evidence type="ECO:0000259" key="2">
    <source>
        <dbReference type="SMART" id="SM00745"/>
    </source>
</evidence>
<dbReference type="Proteomes" id="UP001153636">
    <property type="component" value="Chromosome 1"/>
</dbReference>
<name>A0A9P0G6K8_9CUCU</name>
<sequence length="539" mass="59239">MAMFSNTSNKKPTYSWEKTYHFIKNKHDEAFKAIDQAISLEEREKPKEAIEQYKEGIRLVDEALSIQVQCPEDPDITWEKACVMIQKIKKTRAEVLTRINCIQGSYNFESDISIEDPPSYDEAMASSDDEGPRTYKDLATALQELSVDPNQNLKEEVVYVHDNVRVYFISPSAEVLSTLQPETLKISLVEGTEPNAPKAILQVGTWVYPLVPGVSPCYRTDYGAFILPDLNATIPGSSVGIILPSDADQELFDLLENILYGIISATSADEIHQWREKRSLEQPEDVSTRISNKIVDGAFFLSRGIVRGAEKAGEYFNTKTPVLMTKMQPASQPAHVPRPLVTSMQVAETATNKAAKVTGFIAEKVGIATVRLGQYLAPHIQNGGTKLLVKGFNIPEQQASDKMKGVLTVAAGAVEGFSAIYRGLETSAAVLGNSLKENTVKIVEHKYGYPASTLTGDTLSTMGNVYNIAHNARVITPKGLMKRTGAGMIHGYSSSSRASTSYEASSSTSDNKYKVTQEKMETEIESNEIDVGENKTKKG</sequence>
<proteinExistence type="predicted"/>
<dbReference type="EMBL" id="OV651813">
    <property type="protein sequence ID" value="CAH1099876.1"/>
    <property type="molecule type" value="Genomic_DNA"/>
</dbReference>
<dbReference type="PANTHER" id="PTHR21068">
    <property type="entry name" value="SPARTIN"/>
    <property type="match status" value="1"/>
</dbReference>
<keyword evidence="4" id="KW-1185">Reference proteome</keyword>
<feature type="domain" description="MIT" evidence="2">
    <location>
        <begin position="23"/>
        <end position="101"/>
    </location>
</feature>
<dbReference type="GO" id="GO:0030514">
    <property type="term" value="P:negative regulation of BMP signaling pathway"/>
    <property type="evidence" value="ECO:0007669"/>
    <property type="project" value="TreeGrafter"/>
</dbReference>
<dbReference type="SMART" id="SM00745">
    <property type="entry name" value="MIT"/>
    <property type="match status" value="1"/>
</dbReference>
<gene>
    <name evidence="3" type="ORF">PSYICH_LOCUS1016</name>
</gene>